<feature type="compositionally biased region" description="Basic and acidic residues" evidence="1">
    <location>
        <begin position="251"/>
        <end position="261"/>
    </location>
</feature>
<evidence type="ECO:0000313" key="3">
    <source>
        <dbReference type="Proteomes" id="UP001295684"/>
    </source>
</evidence>
<dbReference type="AlphaFoldDB" id="A0AAD1XH31"/>
<dbReference type="Proteomes" id="UP001295684">
    <property type="component" value="Unassembled WGS sequence"/>
</dbReference>
<proteinExistence type="predicted"/>
<evidence type="ECO:0000313" key="2">
    <source>
        <dbReference type="EMBL" id="CAI2372570.1"/>
    </source>
</evidence>
<reference evidence="2" key="1">
    <citation type="submission" date="2023-07" db="EMBL/GenBank/DDBJ databases">
        <authorList>
            <consortium name="AG Swart"/>
            <person name="Singh M."/>
            <person name="Singh A."/>
            <person name="Seah K."/>
            <person name="Emmerich C."/>
        </authorList>
    </citation>
    <scope>NUCLEOTIDE SEQUENCE</scope>
    <source>
        <strain evidence="2">DP1</strain>
    </source>
</reference>
<feature type="compositionally biased region" description="Polar residues" evidence="1">
    <location>
        <begin position="239"/>
        <end position="249"/>
    </location>
</feature>
<keyword evidence="3" id="KW-1185">Reference proteome</keyword>
<evidence type="ECO:0000256" key="1">
    <source>
        <dbReference type="SAM" id="MobiDB-lite"/>
    </source>
</evidence>
<protein>
    <submittedName>
        <fullName evidence="2">Uncharacterized protein</fullName>
    </submittedName>
</protein>
<feature type="compositionally biased region" description="Polar residues" evidence="1">
    <location>
        <begin position="262"/>
        <end position="276"/>
    </location>
</feature>
<sequence>MLGIQKAIKPSQPTVKNNFASIQTHSLSAKRGSARLYFKEESPEFSRSNQHSRADRRKDIHFRSVSKHSSLFPSNQEECQALPKLNKSYTNKGTSIHSMESTSRVNFRKEKACMNQRISWVSHYPQHKISFKEKPKETTRENGFKTKQFRKYFQQKYCEIKRNKQFGKIAAKKPPSQTRISMNICLNPDKSILFNPDISPNLFQSNDKGTRSKRKKKNLYEKSLVRMDSELSMSNVKMNISSSSTVNPQTEEERKEIEKKLSPQNTPKSTLYNNPRRTAYFGKT</sequence>
<feature type="region of interest" description="Disordered" evidence="1">
    <location>
        <begin position="239"/>
        <end position="284"/>
    </location>
</feature>
<name>A0AAD1XH31_EUPCR</name>
<dbReference type="EMBL" id="CAMPGE010013862">
    <property type="protein sequence ID" value="CAI2372570.1"/>
    <property type="molecule type" value="Genomic_DNA"/>
</dbReference>
<organism evidence="2 3">
    <name type="scientific">Euplotes crassus</name>
    <dbReference type="NCBI Taxonomy" id="5936"/>
    <lineage>
        <taxon>Eukaryota</taxon>
        <taxon>Sar</taxon>
        <taxon>Alveolata</taxon>
        <taxon>Ciliophora</taxon>
        <taxon>Intramacronucleata</taxon>
        <taxon>Spirotrichea</taxon>
        <taxon>Hypotrichia</taxon>
        <taxon>Euplotida</taxon>
        <taxon>Euplotidae</taxon>
        <taxon>Moneuplotes</taxon>
    </lineage>
</organism>
<comment type="caution">
    <text evidence="2">The sequence shown here is derived from an EMBL/GenBank/DDBJ whole genome shotgun (WGS) entry which is preliminary data.</text>
</comment>
<gene>
    <name evidence="2" type="ORF">ECRASSUSDP1_LOCUS13901</name>
</gene>
<accession>A0AAD1XH31</accession>